<dbReference type="InterPro" id="IPR017871">
    <property type="entry name" value="ABC_transporter-like_CS"/>
</dbReference>
<keyword evidence="3" id="KW-0547">Nucleotide-binding</keyword>
<keyword evidence="7" id="KW-1185">Reference proteome</keyword>
<dbReference type="RefSeq" id="WP_380714403.1">
    <property type="nucleotide sequence ID" value="NZ_JBHUML010000006.1"/>
</dbReference>
<dbReference type="PROSITE" id="PS50893">
    <property type="entry name" value="ABC_TRANSPORTER_2"/>
    <property type="match status" value="1"/>
</dbReference>
<dbReference type="PROSITE" id="PS00211">
    <property type="entry name" value="ABC_TRANSPORTER_1"/>
    <property type="match status" value="1"/>
</dbReference>
<comment type="caution">
    <text evidence="6">The sequence shown here is derived from an EMBL/GenBank/DDBJ whole genome shotgun (WGS) entry which is preliminary data.</text>
</comment>
<dbReference type="InterPro" id="IPR003439">
    <property type="entry name" value="ABC_transporter-like_ATP-bd"/>
</dbReference>
<keyword evidence="2" id="KW-0813">Transport</keyword>
<evidence type="ECO:0000313" key="6">
    <source>
        <dbReference type="EMBL" id="MFD2707079.1"/>
    </source>
</evidence>
<proteinExistence type="inferred from homology"/>
<evidence type="ECO:0000256" key="4">
    <source>
        <dbReference type="ARBA" id="ARBA00022840"/>
    </source>
</evidence>
<dbReference type="InterPro" id="IPR003593">
    <property type="entry name" value="AAA+_ATPase"/>
</dbReference>
<gene>
    <name evidence="6" type="ORF">ACFSUB_16610</name>
</gene>
<dbReference type="PANTHER" id="PTHR42734">
    <property type="entry name" value="METAL TRANSPORT SYSTEM ATP-BINDING PROTEIN TM_0124-RELATED"/>
    <property type="match status" value="1"/>
</dbReference>
<dbReference type="SUPFAM" id="SSF52540">
    <property type="entry name" value="P-loop containing nucleoside triphosphate hydrolases"/>
    <property type="match status" value="1"/>
</dbReference>
<dbReference type="Gene3D" id="3.40.50.300">
    <property type="entry name" value="P-loop containing nucleotide triphosphate hydrolases"/>
    <property type="match status" value="1"/>
</dbReference>
<accession>A0ABW5T558</accession>
<dbReference type="EMBL" id="JBHUML010000006">
    <property type="protein sequence ID" value="MFD2707079.1"/>
    <property type="molecule type" value="Genomic_DNA"/>
</dbReference>
<reference evidence="7" key="1">
    <citation type="journal article" date="2019" name="Int. J. Syst. Evol. Microbiol.">
        <title>The Global Catalogue of Microorganisms (GCM) 10K type strain sequencing project: providing services to taxonomists for standard genome sequencing and annotation.</title>
        <authorList>
            <consortium name="The Broad Institute Genomics Platform"/>
            <consortium name="The Broad Institute Genome Sequencing Center for Infectious Disease"/>
            <person name="Wu L."/>
            <person name="Ma J."/>
        </authorList>
    </citation>
    <scope>NUCLEOTIDE SEQUENCE [LARGE SCALE GENOMIC DNA]</scope>
    <source>
        <strain evidence="7">KCTC 33792</strain>
    </source>
</reference>
<dbReference type="CDD" id="cd03235">
    <property type="entry name" value="ABC_Metallic_Cations"/>
    <property type="match status" value="1"/>
</dbReference>
<evidence type="ECO:0000259" key="5">
    <source>
        <dbReference type="PROSITE" id="PS50893"/>
    </source>
</evidence>
<protein>
    <submittedName>
        <fullName evidence="6">Metal ABC transporter ATP-binding protein</fullName>
    </submittedName>
</protein>
<feature type="domain" description="ABC transporter" evidence="5">
    <location>
        <begin position="5"/>
        <end position="237"/>
    </location>
</feature>
<organism evidence="6 7">
    <name type="scientific">Salibacterium lacus</name>
    <dbReference type="NCBI Taxonomy" id="1898109"/>
    <lineage>
        <taxon>Bacteria</taxon>
        <taxon>Bacillati</taxon>
        <taxon>Bacillota</taxon>
        <taxon>Bacilli</taxon>
        <taxon>Bacillales</taxon>
        <taxon>Bacillaceae</taxon>
    </lineage>
</organism>
<dbReference type="InterPro" id="IPR050153">
    <property type="entry name" value="Metal_Ion_Import_ABC"/>
</dbReference>
<dbReference type="SMART" id="SM00382">
    <property type="entry name" value="AAA"/>
    <property type="match status" value="1"/>
</dbReference>
<dbReference type="InterPro" id="IPR027417">
    <property type="entry name" value="P-loop_NTPase"/>
</dbReference>
<comment type="similarity">
    <text evidence="1">Belongs to the ABC transporter superfamily.</text>
</comment>
<dbReference type="GO" id="GO:0005524">
    <property type="term" value="F:ATP binding"/>
    <property type="evidence" value="ECO:0007669"/>
    <property type="project" value="UniProtKB-KW"/>
</dbReference>
<evidence type="ECO:0000256" key="2">
    <source>
        <dbReference type="ARBA" id="ARBA00022448"/>
    </source>
</evidence>
<dbReference type="Pfam" id="PF00005">
    <property type="entry name" value="ABC_tran"/>
    <property type="match status" value="1"/>
</dbReference>
<evidence type="ECO:0000256" key="1">
    <source>
        <dbReference type="ARBA" id="ARBA00005417"/>
    </source>
</evidence>
<sequence>MSDALDVQNITVAYQEATVLENADFSVPQGKLVGIVGPNGAGKSTLLKAVLDLVPKLHGRAEFFGKELKKMRSSIGYVPQRGEVDWDFPTSALDVVTMGRYGHVGLFRRPGKQDKEKAYECLQELGMEQYAKRQIRELSGGQQQRVFLARAMAQDASLYIMDEPFAGVDAKTERAIILLMQKWKQENKTIIVVHHDLQTAQEYFDWMILLNKHVVAQGPTEEVFTKEKLQETYGGQLAFLESSSSEKAGNPS</sequence>
<name>A0ABW5T558_9BACI</name>
<evidence type="ECO:0000313" key="7">
    <source>
        <dbReference type="Proteomes" id="UP001597520"/>
    </source>
</evidence>
<evidence type="ECO:0000256" key="3">
    <source>
        <dbReference type="ARBA" id="ARBA00022741"/>
    </source>
</evidence>
<keyword evidence="4 6" id="KW-0067">ATP-binding</keyword>
<dbReference type="PANTHER" id="PTHR42734:SF5">
    <property type="entry name" value="IRON TRANSPORT SYSTEM ATP-BINDING PROTEIN HI_0361-RELATED"/>
    <property type="match status" value="1"/>
</dbReference>
<dbReference type="Proteomes" id="UP001597520">
    <property type="component" value="Unassembled WGS sequence"/>
</dbReference>